<feature type="coiled-coil region" evidence="1">
    <location>
        <begin position="2"/>
        <end position="29"/>
    </location>
</feature>
<evidence type="ECO:0000256" key="1">
    <source>
        <dbReference type="SAM" id="Coils"/>
    </source>
</evidence>
<feature type="non-terminal residue" evidence="2">
    <location>
        <position position="1"/>
    </location>
</feature>
<protein>
    <submittedName>
        <fullName evidence="2">Uncharacterized protein</fullName>
    </submittedName>
</protein>
<name>A0A6A4HE44_9AGAR</name>
<evidence type="ECO:0000313" key="2">
    <source>
        <dbReference type="EMBL" id="KAE9395953.1"/>
    </source>
</evidence>
<feature type="non-terminal residue" evidence="2">
    <location>
        <position position="94"/>
    </location>
</feature>
<dbReference type="EMBL" id="ML769522">
    <property type="protein sequence ID" value="KAE9395953.1"/>
    <property type="molecule type" value="Genomic_DNA"/>
</dbReference>
<gene>
    <name evidence="2" type="ORF">BT96DRAFT_778381</name>
</gene>
<dbReference type="OrthoDB" id="3051796at2759"/>
<accession>A0A6A4HE44</accession>
<reference evidence="2" key="1">
    <citation type="journal article" date="2019" name="Environ. Microbiol.">
        <title>Fungal ecological strategies reflected in gene transcription - a case study of two litter decomposers.</title>
        <authorList>
            <person name="Barbi F."/>
            <person name="Kohler A."/>
            <person name="Barry K."/>
            <person name="Baskaran P."/>
            <person name="Daum C."/>
            <person name="Fauchery L."/>
            <person name="Ihrmark K."/>
            <person name="Kuo A."/>
            <person name="LaButti K."/>
            <person name="Lipzen A."/>
            <person name="Morin E."/>
            <person name="Grigoriev I.V."/>
            <person name="Henrissat B."/>
            <person name="Lindahl B."/>
            <person name="Martin F."/>
        </authorList>
    </citation>
    <scope>NUCLEOTIDE SEQUENCE</scope>
    <source>
        <strain evidence="2">JB14</strain>
    </source>
</reference>
<keyword evidence="3" id="KW-1185">Reference proteome</keyword>
<organism evidence="2 3">
    <name type="scientific">Gymnopus androsaceus JB14</name>
    <dbReference type="NCBI Taxonomy" id="1447944"/>
    <lineage>
        <taxon>Eukaryota</taxon>
        <taxon>Fungi</taxon>
        <taxon>Dikarya</taxon>
        <taxon>Basidiomycota</taxon>
        <taxon>Agaricomycotina</taxon>
        <taxon>Agaricomycetes</taxon>
        <taxon>Agaricomycetidae</taxon>
        <taxon>Agaricales</taxon>
        <taxon>Marasmiineae</taxon>
        <taxon>Omphalotaceae</taxon>
        <taxon>Gymnopus</taxon>
    </lineage>
</organism>
<dbReference type="Proteomes" id="UP000799118">
    <property type="component" value="Unassembled WGS sequence"/>
</dbReference>
<evidence type="ECO:0000313" key="3">
    <source>
        <dbReference type="Proteomes" id="UP000799118"/>
    </source>
</evidence>
<proteinExistence type="predicted"/>
<dbReference type="AlphaFoldDB" id="A0A6A4HE44"/>
<sequence>RLSEAETDIEALEKQISELTRQRDAKLVEVASLRNVLSPIRRIPVEVLSEILELSCIPEDGNFTADHDIVRYTSLLSRVCVAWRKAACSNPRMW</sequence>
<keyword evidence="1" id="KW-0175">Coiled coil</keyword>